<proteinExistence type="predicted"/>
<evidence type="ECO:0000313" key="2">
    <source>
        <dbReference type="Proteomes" id="UP000679247"/>
    </source>
</evidence>
<accession>A0ABX8FHI0</accession>
<gene>
    <name evidence="1" type="ORF">J1899_10750</name>
</gene>
<keyword evidence="2" id="KW-1185">Reference proteome</keyword>
<dbReference type="RefSeq" id="WP_214478626.1">
    <property type="nucleotide sequence ID" value="NZ_CP071709.1"/>
</dbReference>
<evidence type="ECO:0000313" key="1">
    <source>
        <dbReference type="EMBL" id="QVY63487.1"/>
    </source>
</evidence>
<protein>
    <recommendedName>
        <fullName evidence="3">Replication protein</fullName>
    </recommendedName>
</protein>
<sequence length="268" mass="31269">MSLKSGSIEQFKRFSQFKDIHEYNVHLEMWLAVAKEKFTRSELVGLKRLTRFAAKVPGIANAKIATMLKAIHEEFEGNGISRSTFKRMIQKAIEIGILTVNETERKNGSQSSNLYIFQRFASPEPPKREKINHPQTSNLSKTTTKYKKCNEPLLDHTYTSDKVPKPFVELVKIYFSDAKSIEEFWRMTLIAAYRNNRENEKEVVLEMAILAFKQMIRKLKMGNISKPIAYYYGILIKKWEQQYFEGLYEMGFPAESNTELAFYIGWMD</sequence>
<evidence type="ECO:0008006" key="3">
    <source>
        <dbReference type="Google" id="ProtNLM"/>
    </source>
</evidence>
<organism evidence="1 2">
    <name type="scientific">Cytobacillus gottheilii</name>
    <dbReference type="NCBI Taxonomy" id="859144"/>
    <lineage>
        <taxon>Bacteria</taxon>
        <taxon>Bacillati</taxon>
        <taxon>Bacillota</taxon>
        <taxon>Bacilli</taxon>
        <taxon>Bacillales</taxon>
        <taxon>Bacillaceae</taxon>
        <taxon>Cytobacillus</taxon>
    </lineage>
</organism>
<name>A0ABX8FHI0_9BACI</name>
<dbReference type="Proteomes" id="UP000679247">
    <property type="component" value="Chromosome"/>
</dbReference>
<dbReference type="EMBL" id="CP071709">
    <property type="protein sequence ID" value="QVY63487.1"/>
    <property type="molecule type" value="Genomic_DNA"/>
</dbReference>
<reference evidence="1 2" key="1">
    <citation type="submission" date="2021-03" db="EMBL/GenBank/DDBJ databases">
        <title>The first data on the complete genome of the tetrodotoxin-producing bacterium.</title>
        <authorList>
            <person name="Melnikova D.I."/>
            <person name="Nijland R."/>
            <person name="Magarlamov T.Y."/>
        </authorList>
    </citation>
    <scope>NUCLEOTIDE SEQUENCE [LARGE SCALE GENOMIC DNA]</scope>
    <source>
        <strain evidence="1 2">1839</strain>
    </source>
</reference>